<reference evidence="2" key="1">
    <citation type="submission" date="2014-09" db="EMBL/GenBank/DDBJ databases">
        <authorList>
            <person name="Magalhaes I.L.F."/>
            <person name="Oliveira U."/>
            <person name="Santos F.R."/>
            <person name="Vidigal T.H.D.A."/>
            <person name="Brescovit A.D."/>
            <person name="Santos A.J."/>
        </authorList>
    </citation>
    <scope>NUCLEOTIDE SEQUENCE</scope>
    <source>
        <tissue evidence="2">Shoot tissue taken approximately 20 cm above the soil surface</tissue>
    </source>
</reference>
<feature type="transmembrane region" description="Helical" evidence="1">
    <location>
        <begin position="26"/>
        <end position="45"/>
    </location>
</feature>
<keyword evidence="1" id="KW-1133">Transmembrane helix</keyword>
<dbReference type="AlphaFoldDB" id="A0A0A8XNX4"/>
<evidence type="ECO:0000256" key="1">
    <source>
        <dbReference type="SAM" id="Phobius"/>
    </source>
</evidence>
<dbReference type="EMBL" id="GBRH01282654">
    <property type="protein sequence ID" value="JAD15241.1"/>
    <property type="molecule type" value="Transcribed_RNA"/>
</dbReference>
<evidence type="ECO:0000313" key="2">
    <source>
        <dbReference type="EMBL" id="JAD15241.1"/>
    </source>
</evidence>
<name>A0A0A8XNX4_ARUDO</name>
<reference evidence="2" key="2">
    <citation type="journal article" date="2015" name="Data Brief">
        <title>Shoot transcriptome of the giant reed, Arundo donax.</title>
        <authorList>
            <person name="Barrero R.A."/>
            <person name="Guerrero F.D."/>
            <person name="Moolhuijzen P."/>
            <person name="Goolsby J.A."/>
            <person name="Tidwell J."/>
            <person name="Bellgard S.E."/>
            <person name="Bellgard M.I."/>
        </authorList>
    </citation>
    <scope>NUCLEOTIDE SEQUENCE</scope>
    <source>
        <tissue evidence="2">Shoot tissue taken approximately 20 cm above the soil surface</tissue>
    </source>
</reference>
<sequence>MSENIIQLTNQSLENGQSEYRLKKKLMLLNLILIVIFHLLSQYSINYLVHA</sequence>
<proteinExistence type="predicted"/>
<organism evidence="2">
    <name type="scientific">Arundo donax</name>
    <name type="common">Giant reed</name>
    <name type="synonym">Donax arundinaceus</name>
    <dbReference type="NCBI Taxonomy" id="35708"/>
    <lineage>
        <taxon>Eukaryota</taxon>
        <taxon>Viridiplantae</taxon>
        <taxon>Streptophyta</taxon>
        <taxon>Embryophyta</taxon>
        <taxon>Tracheophyta</taxon>
        <taxon>Spermatophyta</taxon>
        <taxon>Magnoliopsida</taxon>
        <taxon>Liliopsida</taxon>
        <taxon>Poales</taxon>
        <taxon>Poaceae</taxon>
        <taxon>PACMAD clade</taxon>
        <taxon>Arundinoideae</taxon>
        <taxon>Arundineae</taxon>
        <taxon>Arundo</taxon>
    </lineage>
</organism>
<keyword evidence="1" id="KW-0472">Membrane</keyword>
<keyword evidence="1" id="KW-0812">Transmembrane</keyword>
<accession>A0A0A8XNX4</accession>
<protein>
    <submittedName>
        <fullName evidence="2">Uncharacterized protein</fullName>
    </submittedName>
</protein>